<dbReference type="InterPro" id="IPR036397">
    <property type="entry name" value="RNaseH_sf"/>
</dbReference>
<dbReference type="Proteomes" id="UP001148838">
    <property type="component" value="Unassembled WGS sequence"/>
</dbReference>
<gene>
    <name evidence="1" type="ORF">ANN_12144</name>
</gene>
<comment type="caution">
    <text evidence="1">The sequence shown here is derived from an EMBL/GenBank/DDBJ whole genome shotgun (WGS) entry which is preliminary data.</text>
</comment>
<name>A0ABQ8T8X3_PERAM</name>
<evidence type="ECO:0008006" key="3">
    <source>
        <dbReference type="Google" id="ProtNLM"/>
    </source>
</evidence>
<dbReference type="EMBL" id="JAJSOF020000015">
    <property type="protein sequence ID" value="KAJ4442277.1"/>
    <property type="molecule type" value="Genomic_DNA"/>
</dbReference>
<keyword evidence="2" id="KW-1185">Reference proteome</keyword>
<evidence type="ECO:0000313" key="1">
    <source>
        <dbReference type="EMBL" id="KAJ4442277.1"/>
    </source>
</evidence>
<reference evidence="1 2" key="1">
    <citation type="journal article" date="2022" name="Allergy">
        <title>Genome assembly and annotation of Periplaneta americana reveal a comprehensive cockroach allergen profile.</title>
        <authorList>
            <person name="Wang L."/>
            <person name="Xiong Q."/>
            <person name="Saelim N."/>
            <person name="Wang L."/>
            <person name="Nong W."/>
            <person name="Wan A.T."/>
            <person name="Shi M."/>
            <person name="Liu X."/>
            <person name="Cao Q."/>
            <person name="Hui J.H.L."/>
            <person name="Sookrung N."/>
            <person name="Leung T.F."/>
            <person name="Tungtrongchitr A."/>
            <person name="Tsui S.K.W."/>
        </authorList>
    </citation>
    <scope>NUCLEOTIDE SEQUENCE [LARGE SCALE GENOMIC DNA]</scope>
    <source>
        <strain evidence="1">PWHHKU_190912</strain>
    </source>
</reference>
<dbReference type="PANTHER" id="PTHR47326:SF1">
    <property type="entry name" value="HTH PSQ-TYPE DOMAIN-CONTAINING PROTEIN"/>
    <property type="match status" value="1"/>
</dbReference>
<evidence type="ECO:0000313" key="2">
    <source>
        <dbReference type="Proteomes" id="UP001148838"/>
    </source>
</evidence>
<organism evidence="1 2">
    <name type="scientific">Periplaneta americana</name>
    <name type="common">American cockroach</name>
    <name type="synonym">Blatta americana</name>
    <dbReference type="NCBI Taxonomy" id="6978"/>
    <lineage>
        <taxon>Eukaryota</taxon>
        <taxon>Metazoa</taxon>
        <taxon>Ecdysozoa</taxon>
        <taxon>Arthropoda</taxon>
        <taxon>Hexapoda</taxon>
        <taxon>Insecta</taxon>
        <taxon>Pterygota</taxon>
        <taxon>Neoptera</taxon>
        <taxon>Polyneoptera</taxon>
        <taxon>Dictyoptera</taxon>
        <taxon>Blattodea</taxon>
        <taxon>Blattoidea</taxon>
        <taxon>Blattidae</taxon>
        <taxon>Blattinae</taxon>
        <taxon>Periplaneta</taxon>
    </lineage>
</organism>
<dbReference type="Gene3D" id="3.30.420.10">
    <property type="entry name" value="Ribonuclease H-like superfamily/Ribonuclease H"/>
    <property type="match status" value="1"/>
</dbReference>
<proteinExistence type="predicted"/>
<protein>
    <recommendedName>
        <fullName evidence="3">Reverse transcriptase domain-containing protein</fullName>
    </recommendedName>
</protein>
<accession>A0ABQ8T8X3</accession>
<dbReference type="PANTHER" id="PTHR47326">
    <property type="entry name" value="TRANSPOSABLE ELEMENT TC3 TRANSPOSASE-LIKE PROTEIN"/>
    <property type="match status" value="1"/>
</dbReference>
<sequence length="429" mass="47086">MNSRPGWRVGIALAFYAQGCGFDPGPGRWHLSVLKCDRLMSVDLLACERTPAGQNSGTSGDADITSAVASVVTSPDAGTESNLNFVSVGSTINWHSAATFSGVIASRSAHAVTPVQIRASRTVQLLGSIGLCAWQRSTGGNREGLELTELYQLLVYADDVTILGENPQTIRENTGILLEASKQIGLEVNPEKTKKRAKTAQLLQRGEQKQVGKSGCDVGKRTVPVRKYDSILKALLSLENANIFLERTILSNSVLLTICGLGSVWSWNFLSRRGGSEVHSKTQRYPDRWIGRSGPIAWPPRSPDFNAIDFYLWGHLKSLVYSSPVPDIESLRIVAGCEEIRSTPGIWDRVRRAMRHRYIENGFAESVSFSDKAFPNAESVRRLLQFYPYKPQVTQKVTAADKLSPDFTPGSVSQWPSVSPDLTAPDFFL</sequence>